<evidence type="ECO:0000313" key="2">
    <source>
        <dbReference type="Proteomes" id="UP000026962"/>
    </source>
</evidence>
<organism evidence="1">
    <name type="scientific">Oryza punctata</name>
    <name type="common">Red rice</name>
    <dbReference type="NCBI Taxonomy" id="4537"/>
    <lineage>
        <taxon>Eukaryota</taxon>
        <taxon>Viridiplantae</taxon>
        <taxon>Streptophyta</taxon>
        <taxon>Embryophyta</taxon>
        <taxon>Tracheophyta</taxon>
        <taxon>Spermatophyta</taxon>
        <taxon>Magnoliopsida</taxon>
        <taxon>Liliopsida</taxon>
        <taxon>Poales</taxon>
        <taxon>Poaceae</taxon>
        <taxon>BOP clade</taxon>
        <taxon>Oryzoideae</taxon>
        <taxon>Oryzeae</taxon>
        <taxon>Oryzinae</taxon>
        <taxon>Oryza</taxon>
    </lineage>
</organism>
<dbReference type="Gramene" id="OPUNC05G05670.1">
    <property type="protein sequence ID" value="OPUNC05G05670.1"/>
    <property type="gene ID" value="OPUNC05G05670"/>
</dbReference>
<reference evidence="1" key="2">
    <citation type="submission" date="2018-05" db="EMBL/GenBank/DDBJ databases">
        <title>OpunRS2 (Oryza punctata Reference Sequence Version 2).</title>
        <authorList>
            <person name="Zhang J."/>
            <person name="Kudrna D."/>
            <person name="Lee S."/>
            <person name="Talag J."/>
            <person name="Welchert J."/>
            <person name="Wing R.A."/>
        </authorList>
    </citation>
    <scope>NUCLEOTIDE SEQUENCE [LARGE SCALE GENOMIC DNA]</scope>
</reference>
<reference evidence="1" key="1">
    <citation type="submission" date="2015-04" db="UniProtKB">
        <authorList>
            <consortium name="EnsemblPlants"/>
        </authorList>
    </citation>
    <scope>IDENTIFICATION</scope>
</reference>
<dbReference type="Proteomes" id="UP000026962">
    <property type="component" value="Chromosome 5"/>
</dbReference>
<proteinExistence type="predicted"/>
<sequence length="61" mass="6832">MAVRGQAARQGIGTPLATSFSTYLPARKDLIRSICFRSMLKRRLVRGERGGRRGDVQLRLS</sequence>
<keyword evidence="2" id="KW-1185">Reference proteome</keyword>
<accession>A0A0E0KZG7</accession>
<name>A0A0E0KZG7_ORYPU</name>
<dbReference type="HOGENOM" id="CLU_2926706_0_0_1"/>
<dbReference type="EnsemblPlants" id="OPUNC05G05670.1">
    <property type="protein sequence ID" value="OPUNC05G05670.1"/>
    <property type="gene ID" value="OPUNC05G05670"/>
</dbReference>
<evidence type="ECO:0000313" key="1">
    <source>
        <dbReference type="EnsemblPlants" id="OPUNC05G05670.1"/>
    </source>
</evidence>
<dbReference type="AlphaFoldDB" id="A0A0E0KZG7"/>
<protein>
    <submittedName>
        <fullName evidence="1">Uncharacterized protein</fullName>
    </submittedName>
</protein>